<gene>
    <name evidence="3" type="ORF">AAE3_LOCUS10057</name>
</gene>
<feature type="domain" description="NACHT" evidence="2">
    <location>
        <begin position="99"/>
        <end position="245"/>
    </location>
</feature>
<dbReference type="InterPro" id="IPR027417">
    <property type="entry name" value="P-loop_NTPase"/>
</dbReference>
<dbReference type="EMBL" id="CACVBS010000063">
    <property type="protein sequence ID" value="CAA7267846.1"/>
    <property type="molecule type" value="Genomic_DNA"/>
</dbReference>
<dbReference type="AlphaFoldDB" id="A0A8S0WWZ7"/>
<dbReference type="SUPFAM" id="SSF52540">
    <property type="entry name" value="P-loop containing nucleoside triphosphate hydrolases"/>
    <property type="match status" value="1"/>
</dbReference>
<dbReference type="OrthoDB" id="5967843at2759"/>
<keyword evidence="1" id="KW-0677">Repeat</keyword>
<evidence type="ECO:0000259" key="2">
    <source>
        <dbReference type="PROSITE" id="PS50837"/>
    </source>
</evidence>
<dbReference type="Gene3D" id="3.40.50.300">
    <property type="entry name" value="P-loop containing nucleotide triphosphate hydrolases"/>
    <property type="match status" value="1"/>
</dbReference>
<reference evidence="3 4" key="1">
    <citation type="submission" date="2020-01" db="EMBL/GenBank/DDBJ databases">
        <authorList>
            <person name="Gupta K D."/>
        </authorList>
    </citation>
    <scope>NUCLEOTIDE SEQUENCE [LARGE SCALE GENOMIC DNA]</scope>
</reference>
<evidence type="ECO:0000313" key="3">
    <source>
        <dbReference type="EMBL" id="CAA7267846.1"/>
    </source>
</evidence>
<dbReference type="Proteomes" id="UP000467700">
    <property type="component" value="Unassembled WGS sequence"/>
</dbReference>
<organism evidence="3 4">
    <name type="scientific">Cyclocybe aegerita</name>
    <name type="common">Black poplar mushroom</name>
    <name type="synonym">Agrocybe aegerita</name>
    <dbReference type="NCBI Taxonomy" id="1973307"/>
    <lineage>
        <taxon>Eukaryota</taxon>
        <taxon>Fungi</taxon>
        <taxon>Dikarya</taxon>
        <taxon>Basidiomycota</taxon>
        <taxon>Agaricomycotina</taxon>
        <taxon>Agaricomycetes</taxon>
        <taxon>Agaricomycetidae</taxon>
        <taxon>Agaricales</taxon>
        <taxon>Agaricineae</taxon>
        <taxon>Bolbitiaceae</taxon>
        <taxon>Cyclocybe</taxon>
    </lineage>
</organism>
<name>A0A8S0WWZ7_CYCAE</name>
<dbReference type="Pfam" id="PF24883">
    <property type="entry name" value="NPHP3_N"/>
    <property type="match status" value="1"/>
</dbReference>
<evidence type="ECO:0000256" key="1">
    <source>
        <dbReference type="ARBA" id="ARBA00022737"/>
    </source>
</evidence>
<sequence length="540" mass="61346">MTKSYQPPLPLVAFSGELHTPCFKMFNNARYVHIENSAINFAMQTHGTLGLQLLLQKTTAGATHDSALLESHAPCHPMTRKMVLQRIMDWVSAAEHQSDILWLRGPAGAGKTSISKAICSSCREVGVLGGSFFFLRNVQQLNNPRGLVTTLAYQLAVAFPELAERINEVLGQDPSILDKTMEQQLQKLVIEPALAVDFARSHRRVVFVVDGLDECVSEEAQYQIIRLISSVFKHDRVPFCFVIASRPEPWIREEFESDIFKHNLQQVSLEQSDDADQDIRTFLTHEFVSIYESPRHAYSMSGIAKQWPSPEDINVLVHRASGQFIYAVTVLRFVDDPNYYPPDRLRLVLDIPLTTTPYNPLAELDKLYMQIMGTCVDKKQTLDVLATLLTMLTLRQTSTLETPFVWFPRLELLDVAGSLLGLGPNEAYRSLRMIHSLVKISPLSSEEREKASFDAGYWHETINRPDAIAFHHKSFPDFLLDWRRSGCCFIDMDSTHRRTGLACLHIMKDLSSKHPSRINYVAWGYALLYWHRHFCASGPP</sequence>
<proteinExistence type="predicted"/>
<dbReference type="PANTHER" id="PTHR10039">
    <property type="entry name" value="AMELOGENIN"/>
    <property type="match status" value="1"/>
</dbReference>
<accession>A0A8S0WWZ7</accession>
<protein>
    <recommendedName>
        <fullName evidence="2">NACHT domain-containing protein</fullName>
    </recommendedName>
</protein>
<keyword evidence="4" id="KW-1185">Reference proteome</keyword>
<dbReference type="PROSITE" id="PS50837">
    <property type="entry name" value="NACHT"/>
    <property type="match status" value="1"/>
</dbReference>
<evidence type="ECO:0000313" key="4">
    <source>
        <dbReference type="Proteomes" id="UP000467700"/>
    </source>
</evidence>
<comment type="caution">
    <text evidence="3">The sequence shown here is derived from an EMBL/GenBank/DDBJ whole genome shotgun (WGS) entry which is preliminary data.</text>
</comment>
<dbReference type="InterPro" id="IPR056884">
    <property type="entry name" value="NPHP3-like_N"/>
</dbReference>
<dbReference type="InterPro" id="IPR007111">
    <property type="entry name" value="NACHT_NTPase"/>
</dbReference>